<name>A0A3B5LUW1_9TELE</name>
<protein>
    <submittedName>
        <fullName evidence="1">Uncharacterized protein</fullName>
    </submittedName>
</protein>
<dbReference type="AlphaFoldDB" id="A0A3B5LUW1"/>
<dbReference type="Proteomes" id="UP000261380">
    <property type="component" value="Unplaced"/>
</dbReference>
<sequence length="107" mass="12167">LDDVQSVQPLLRSHQDNLIQAAFTQNWVTEHNKWCLCCSLTASKFSKGGVGFMYRLISSLKHITGREQCKNAIFAKDFDSPCVSLATADLGCFIQPSRCMWPYWHPK</sequence>
<accession>A0A3B5LUW1</accession>
<reference evidence="1" key="1">
    <citation type="submission" date="2025-08" db="UniProtKB">
        <authorList>
            <consortium name="Ensembl"/>
        </authorList>
    </citation>
    <scope>IDENTIFICATION</scope>
</reference>
<proteinExistence type="predicted"/>
<reference evidence="1" key="2">
    <citation type="submission" date="2025-09" db="UniProtKB">
        <authorList>
            <consortium name="Ensembl"/>
        </authorList>
    </citation>
    <scope>IDENTIFICATION</scope>
</reference>
<dbReference type="Ensembl" id="ENSXCOT00000011751.1">
    <property type="protein sequence ID" value="ENSXCOP00000011619.1"/>
    <property type="gene ID" value="ENSXCOG00000008771.1"/>
</dbReference>
<evidence type="ECO:0000313" key="2">
    <source>
        <dbReference type="Proteomes" id="UP000261380"/>
    </source>
</evidence>
<organism evidence="1 2">
    <name type="scientific">Xiphophorus couchianus</name>
    <name type="common">Monterrey platyfish</name>
    <dbReference type="NCBI Taxonomy" id="32473"/>
    <lineage>
        <taxon>Eukaryota</taxon>
        <taxon>Metazoa</taxon>
        <taxon>Chordata</taxon>
        <taxon>Craniata</taxon>
        <taxon>Vertebrata</taxon>
        <taxon>Euteleostomi</taxon>
        <taxon>Actinopterygii</taxon>
        <taxon>Neopterygii</taxon>
        <taxon>Teleostei</taxon>
        <taxon>Neoteleostei</taxon>
        <taxon>Acanthomorphata</taxon>
        <taxon>Ovalentaria</taxon>
        <taxon>Atherinomorphae</taxon>
        <taxon>Cyprinodontiformes</taxon>
        <taxon>Poeciliidae</taxon>
        <taxon>Poeciliinae</taxon>
        <taxon>Xiphophorus</taxon>
    </lineage>
</organism>
<evidence type="ECO:0000313" key="1">
    <source>
        <dbReference type="Ensembl" id="ENSXCOP00000011619.1"/>
    </source>
</evidence>
<keyword evidence="2" id="KW-1185">Reference proteome</keyword>